<sequence>MESTEQPDEAEADLLISSKNADDPRVDSVSSARSTYNTSPVEEEQVPTPIGGKQGIDRSRPPAQLRPIQDSPNTQLASRRQPVHPHSSPSHGSGDLPPSYENVIAQRQANV</sequence>
<dbReference type="EMBL" id="KN840583">
    <property type="protein sequence ID" value="KIP04191.1"/>
    <property type="molecule type" value="Genomic_DNA"/>
</dbReference>
<feature type="compositionally biased region" description="Acidic residues" evidence="1">
    <location>
        <begin position="1"/>
        <end position="12"/>
    </location>
</feature>
<evidence type="ECO:0000313" key="3">
    <source>
        <dbReference type="Proteomes" id="UP000053257"/>
    </source>
</evidence>
<dbReference type="Proteomes" id="UP000053257">
    <property type="component" value="Unassembled WGS sequence"/>
</dbReference>
<accession>A0A0C3RTS2</accession>
<proteinExistence type="predicted"/>
<name>A0A0C3RTS2_PHLG1</name>
<feature type="compositionally biased region" description="Polar residues" evidence="1">
    <location>
        <begin position="28"/>
        <end position="40"/>
    </location>
</feature>
<protein>
    <submittedName>
        <fullName evidence="2">Uncharacterized protein</fullName>
    </submittedName>
</protein>
<feature type="region of interest" description="Disordered" evidence="1">
    <location>
        <begin position="1"/>
        <end position="111"/>
    </location>
</feature>
<reference evidence="2 3" key="1">
    <citation type="journal article" date="2014" name="PLoS Genet.">
        <title>Analysis of the Phlebiopsis gigantea genome, transcriptome and secretome provides insight into its pioneer colonization strategies of wood.</title>
        <authorList>
            <person name="Hori C."/>
            <person name="Ishida T."/>
            <person name="Igarashi K."/>
            <person name="Samejima M."/>
            <person name="Suzuki H."/>
            <person name="Master E."/>
            <person name="Ferreira P."/>
            <person name="Ruiz-Duenas F.J."/>
            <person name="Held B."/>
            <person name="Canessa P."/>
            <person name="Larrondo L.F."/>
            <person name="Schmoll M."/>
            <person name="Druzhinina I.S."/>
            <person name="Kubicek C.P."/>
            <person name="Gaskell J.A."/>
            <person name="Kersten P."/>
            <person name="St John F."/>
            <person name="Glasner J."/>
            <person name="Sabat G."/>
            <person name="Splinter BonDurant S."/>
            <person name="Syed K."/>
            <person name="Yadav J."/>
            <person name="Mgbeahuruike A.C."/>
            <person name="Kovalchuk A."/>
            <person name="Asiegbu F.O."/>
            <person name="Lackner G."/>
            <person name="Hoffmeister D."/>
            <person name="Rencoret J."/>
            <person name="Gutierrez A."/>
            <person name="Sun H."/>
            <person name="Lindquist E."/>
            <person name="Barry K."/>
            <person name="Riley R."/>
            <person name="Grigoriev I.V."/>
            <person name="Henrissat B."/>
            <person name="Kues U."/>
            <person name="Berka R.M."/>
            <person name="Martinez A.T."/>
            <person name="Covert S.F."/>
            <person name="Blanchette R.A."/>
            <person name="Cullen D."/>
        </authorList>
    </citation>
    <scope>NUCLEOTIDE SEQUENCE [LARGE SCALE GENOMIC DNA]</scope>
    <source>
        <strain evidence="2 3">11061_1 CR5-6</strain>
    </source>
</reference>
<gene>
    <name evidence="2" type="ORF">PHLGIDRAFT_120929</name>
</gene>
<dbReference type="AlphaFoldDB" id="A0A0C3RTS2"/>
<evidence type="ECO:0000313" key="2">
    <source>
        <dbReference type="EMBL" id="KIP04191.1"/>
    </source>
</evidence>
<organism evidence="2 3">
    <name type="scientific">Phlebiopsis gigantea (strain 11061_1 CR5-6)</name>
    <name type="common">White-rot fungus</name>
    <name type="synonym">Peniophora gigantea</name>
    <dbReference type="NCBI Taxonomy" id="745531"/>
    <lineage>
        <taxon>Eukaryota</taxon>
        <taxon>Fungi</taxon>
        <taxon>Dikarya</taxon>
        <taxon>Basidiomycota</taxon>
        <taxon>Agaricomycotina</taxon>
        <taxon>Agaricomycetes</taxon>
        <taxon>Polyporales</taxon>
        <taxon>Phanerochaetaceae</taxon>
        <taxon>Phlebiopsis</taxon>
    </lineage>
</organism>
<dbReference type="HOGENOM" id="CLU_2159324_0_0_1"/>
<feature type="compositionally biased region" description="Low complexity" evidence="1">
    <location>
        <begin position="84"/>
        <end position="99"/>
    </location>
</feature>
<keyword evidence="3" id="KW-1185">Reference proteome</keyword>
<evidence type="ECO:0000256" key="1">
    <source>
        <dbReference type="SAM" id="MobiDB-lite"/>
    </source>
</evidence>